<sequence length="212" mass="24054">MWPTIIGDRILRFTYQHDSLYLFHVFKFHYDLTNRPITSGTTKHDPTAQKRFDSPEPVGRVVRHIGEQRLVDVENPGVLAVSGDLHRIRKRQRASGGDVRVGPEPVTGHVLLHVLLATRRDLTPRSGVVGLDGENRQLSQYKSSAFRLRRPSEIGSKAADLWFSGEIWMIDLERDLGTRLRMTNTAMYRPVSIAGKPRKHSLLPAFGVNLEI</sequence>
<proteinExistence type="predicted"/>
<gene>
    <name evidence="1" type="ORF">Acr_00g0029670</name>
</gene>
<dbReference type="Proteomes" id="UP000585474">
    <property type="component" value="Unassembled WGS sequence"/>
</dbReference>
<accession>A0A7J0DF68</accession>
<organism evidence="1 2">
    <name type="scientific">Actinidia rufa</name>
    <dbReference type="NCBI Taxonomy" id="165716"/>
    <lineage>
        <taxon>Eukaryota</taxon>
        <taxon>Viridiplantae</taxon>
        <taxon>Streptophyta</taxon>
        <taxon>Embryophyta</taxon>
        <taxon>Tracheophyta</taxon>
        <taxon>Spermatophyta</taxon>
        <taxon>Magnoliopsida</taxon>
        <taxon>eudicotyledons</taxon>
        <taxon>Gunneridae</taxon>
        <taxon>Pentapetalae</taxon>
        <taxon>asterids</taxon>
        <taxon>Ericales</taxon>
        <taxon>Actinidiaceae</taxon>
        <taxon>Actinidia</taxon>
    </lineage>
</organism>
<evidence type="ECO:0000313" key="2">
    <source>
        <dbReference type="Proteomes" id="UP000585474"/>
    </source>
</evidence>
<reference evidence="2" key="1">
    <citation type="submission" date="2019-07" db="EMBL/GenBank/DDBJ databases">
        <title>De Novo Assembly of kiwifruit Actinidia rufa.</title>
        <authorList>
            <person name="Sugita-Konishi S."/>
            <person name="Sato K."/>
            <person name="Mori E."/>
            <person name="Abe Y."/>
            <person name="Kisaki G."/>
            <person name="Hamano K."/>
            <person name="Suezawa K."/>
            <person name="Otani M."/>
            <person name="Fukuda T."/>
            <person name="Manabe T."/>
            <person name="Gomi K."/>
            <person name="Tabuchi M."/>
            <person name="Akimitsu K."/>
            <person name="Kataoka I."/>
        </authorList>
    </citation>
    <scope>NUCLEOTIDE SEQUENCE [LARGE SCALE GENOMIC DNA]</scope>
    <source>
        <strain evidence="2">cv. Fuchu</strain>
    </source>
</reference>
<name>A0A7J0DF68_9ERIC</name>
<comment type="caution">
    <text evidence="1">The sequence shown here is derived from an EMBL/GenBank/DDBJ whole genome shotgun (WGS) entry which is preliminary data.</text>
</comment>
<evidence type="ECO:0000313" key="1">
    <source>
        <dbReference type="EMBL" id="GFS33626.1"/>
    </source>
</evidence>
<protein>
    <submittedName>
        <fullName evidence="1">HAD superfamily, subfamily IIIB acid phosphatase</fullName>
    </submittedName>
</protein>
<dbReference type="EMBL" id="BJWL01000192">
    <property type="protein sequence ID" value="GFS33626.1"/>
    <property type="molecule type" value="Genomic_DNA"/>
</dbReference>
<keyword evidence="2" id="KW-1185">Reference proteome</keyword>
<dbReference type="AlphaFoldDB" id="A0A7J0DF68"/>